<reference evidence="3" key="1">
    <citation type="submission" date="2016-10" db="EMBL/GenBank/DDBJ databases">
        <authorList>
            <person name="Varghese N."/>
            <person name="Submissions S."/>
        </authorList>
    </citation>
    <scope>NUCLEOTIDE SEQUENCE [LARGE SCALE GENOMIC DNA]</scope>
    <source>
        <strain evidence="3">DSM 3695</strain>
    </source>
</reference>
<dbReference type="CDD" id="cd06588">
    <property type="entry name" value="PhnB_like"/>
    <property type="match status" value="1"/>
</dbReference>
<gene>
    <name evidence="2" type="ORF">SAMN04488122_4144</name>
</gene>
<protein>
    <submittedName>
        <fullName evidence="2">PhnB protein</fullName>
    </submittedName>
</protein>
<dbReference type="InterPro" id="IPR029068">
    <property type="entry name" value="Glyas_Bleomycin-R_OHBP_Dase"/>
</dbReference>
<evidence type="ECO:0000313" key="3">
    <source>
        <dbReference type="Proteomes" id="UP000199310"/>
    </source>
</evidence>
<keyword evidence="3" id="KW-1185">Reference proteome</keyword>
<feature type="domain" description="PhnB-like" evidence="1">
    <location>
        <begin position="4"/>
        <end position="132"/>
    </location>
</feature>
<dbReference type="Proteomes" id="UP000199310">
    <property type="component" value="Unassembled WGS sequence"/>
</dbReference>
<dbReference type="Pfam" id="PF06983">
    <property type="entry name" value="3-dmu-9_3-mt"/>
    <property type="match status" value="1"/>
</dbReference>
<accession>A0A1I0S6J7</accession>
<dbReference type="Gene3D" id="3.10.180.10">
    <property type="entry name" value="2,3-Dihydroxybiphenyl 1,2-Dioxygenase, domain 1"/>
    <property type="match status" value="1"/>
</dbReference>
<organism evidence="2 3">
    <name type="scientific">Chitinophaga arvensicola</name>
    <dbReference type="NCBI Taxonomy" id="29529"/>
    <lineage>
        <taxon>Bacteria</taxon>
        <taxon>Pseudomonadati</taxon>
        <taxon>Bacteroidota</taxon>
        <taxon>Chitinophagia</taxon>
        <taxon>Chitinophagales</taxon>
        <taxon>Chitinophagaceae</taxon>
        <taxon>Chitinophaga</taxon>
    </lineage>
</organism>
<evidence type="ECO:0000313" key="2">
    <source>
        <dbReference type="EMBL" id="SEW51139.1"/>
    </source>
</evidence>
<dbReference type="OrthoDB" id="9795306at2"/>
<dbReference type="EMBL" id="FOJG01000002">
    <property type="protein sequence ID" value="SEW51139.1"/>
    <property type="molecule type" value="Genomic_DNA"/>
</dbReference>
<dbReference type="RefSeq" id="WP_089897601.1">
    <property type="nucleotide sequence ID" value="NZ_FOJG01000002.1"/>
</dbReference>
<dbReference type="PANTHER" id="PTHR33990">
    <property type="entry name" value="PROTEIN YJDN-RELATED"/>
    <property type="match status" value="1"/>
</dbReference>
<sequence>MAAVNPYLNFNGNCEEAFNFYKDAFGVPFEVLTRFGEMDNTCAEGEKDKIMHVSIPLGHGSYLFGSDRPAHFGPGTAGDLFNIAIAAENEAEADKLFTNLSAGGQPIMPMGKAPWGAYFGMLNDKFGISWLINYEYPKQG</sequence>
<name>A0A1I0S6J7_9BACT</name>
<dbReference type="InterPro" id="IPR028973">
    <property type="entry name" value="PhnB-like"/>
</dbReference>
<evidence type="ECO:0000259" key="1">
    <source>
        <dbReference type="Pfam" id="PF06983"/>
    </source>
</evidence>
<proteinExistence type="predicted"/>
<dbReference type="PANTHER" id="PTHR33990:SF1">
    <property type="entry name" value="PROTEIN YJDN"/>
    <property type="match status" value="1"/>
</dbReference>
<dbReference type="AlphaFoldDB" id="A0A1I0S6J7"/>
<dbReference type="STRING" id="29529.SAMN04488122_4144"/>
<dbReference type="SUPFAM" id="SSF54593">
    <property type="entry name" value="Glyoxalase/Bleomycin resistance protein/Dihydroxybiphenyl dioxygenase"/>
    <property type="match status" value="1"/>
</dbReference>